<keyword evidence="3" id="KW-1185">Reference proteome</keyword>
<feature type="compositionally biased region" description="Polar residues" evidence="1">
    <location>
        <begin position="26"/>
        <end position="41"/>
    </location>
</feature>
<dbReference type="KEGG" id="cle:Clole_0494"/>
<organism evidence="2 3">
    <name type="scientific">Cellulosilyticum lentocellum (strain ATCC 49066 / DSM 5427 / NCIMB 11756 / RHM5)</name>
    <name type="common">Clostridium lentocellum</name>
    <dbReference type="NCBI Taxonomy" id="642492"/>
    <lineage>
        <taxon>Bacteria</taxon>
        <taxon>Bacillati</taxon>
        <taxon>Bacillota</taxon>
        <taxon>Clostridia</taxon>
        <taxon>Lachnospirales</taxon>
        <taxon>Cellulosilyticaceae</taxon>
        <taxon>Cellulosilyticum</taxon>
    </lineage>
</organism>
<sequence>MATSTVNLGALLRLEGELRRQLEGSFSISGEKNNVSNQKKSANGYDKQHKDDEENNRGILEEFEGQYVLEEESGPKKHTKKKLVKKKKTHSELEAPPLPVSQVKKLTTVSEQMPTSSFSRPNKQQLREAILWAEVLGEPKCKKRHRR</sequence>
<dbReference type="AlphaFoldDB" id="F2JLE5"/>
<evidence type="ECO:0000313" key="2">
    <source>
        <dbReference type="EMBL" id="ADZ82233.1"/>
    </source>
</evidence>
<name>F2JLE5_CELLD</name>
<accession>F2JLE5</accession>
<protein>
    <submittedName>
        <fullName evidence="2">Uncharacterized protein</fullName>
    </submittedName>
</protein>
<gene>
    <name evidence="2" type="ordered locus">Clole_0494</name>
</gene>
<feature type="region of interest" description="Disordered" evidence="1">
    <location>
        <begin position="25"/>
        <end position="102"/>
    </location>
</feature>
<dbReference type="Proteomes" id="UP000008467">
    <property type="component" value="Chromosome"/>
</dbReference>
<feature type="compositionally biased region" description="Basic and acidic residues" evidence="1">
    <location>
        <begin position="46"/>
        <end position="60"/>
    </location>
</feature>
<feature type="compositionally biased region" description="Acidic residues" evidence="1">
    <location>
        <begin position="61"/>
        <end position="72"/>
    </location>
</feature>
<dbReference type="HOGENOM" id="CLU_1764737_0_0_9"/>
<feature type="compositionally biased region" description="Basic residues" evidence="1">
    <location>
        <begin position="76"/>
        <end position="89"/>
    </location>
</feature>
<dbReference type="STRING" id="642492.Clole_0494"/>
<proteinExistence type="predicted"/>
<dbReference type="RefSeq" id="WP_013655534.1">
    <property type="nucleotide sequence ID" value="NC_015275.1"/>
</dbReference>
<reference evidence="2 3" key="1">
    <citation type="journal article" date="2011" name="J. Bacteriol.">
        <title>Complete genome sequence of the cellulose-degrading bacterium Cellulosilyticum lentocellum.</title>
        <authorList>
            <consortium name="US DOE Joint Genome Institute"/>
            <person name="Miller D.A."/>
            <person name="Suen G."/>
            <person name="Bruce D."/>
            <person name="Copeland A."/>
            <person name="Cheng J.F."/>
            <person name="Detter C."/>
            <person name="Goodwin L.A."/>
            <person name="Han C.S."/>
            <person name="Hauser L.J."/>
            <person name="Land M.L."/>
            <person name="Lapidus A."/>
            <person name="Lucas S."/>
            <person name="Meincke L."/>
            <person name="Pitluck S."/>
            <person name="Tapia R."/>
            <person name="Teshima H."/>
            <person name="Woyke T."/>
            <person name="Fox B.G."/>
            <person name="Angert E.R."/>
            <person name="Currie C.R."/>
        </authorList>
    </citation>
    <scope>NUCLEOTIDE SEQUENCE [LARGE SCALE GENOMIC DNA]</scope>
    <source>
        <strain evidence="3">ATCC 49066 / DSM 5427 / NCIMB 11756 / RHM5</strain>
    </source>
</reference>
<dbReference type="EMBL" id="CP002582">
    <property type="protein sequence ID" value="ADZ82233.1"/>
    <property type="molecule type" value="Genomic_DNA"/>
</dbReference>
<evidence type="ECO:0000313" key="3">
    <source>
        <dbReference type="Proteomes" id="UP000008467"/>
    </source>
</evidence>
<evidence type="ECO:0000256" key="1">
    <source>
        <dbReference type="SAM" id="MobiDB-lite"/>
    </source>
</evidence>